<keyword evidence="1" id="KW-0963">Cytoplasm</keyword>
<proteinExistence type="predicted"/>
<dbReference type="InterPro" id="IPR029044">
    <property type="entry name" value="Nucleotide-diphossugar_trans"/>
</dbReference>
<keyword evidence="2 9" id="KW-0808">Transferase</keyword>
<feature type="domain" description="MobA-like NTP transferase" evidence="8">
    <location>
        <begin position="3"/>
        <end position="159"/>
    </location>
</feature>
<evidence type="ECO:0000313" key="10">
    <source>
        <dbReference type="Proteomes" id="UP001529235"/>
    </source>
</evidence>
<keyword evidence="10" id="KW-1185">Reference proteome</keyword>
<sequence length="201" mass="23065">MIAAILAGGKSTRFGQGIDKCLYPIYGKPMIMFVYSKLVKSKQFMDLYIVTSWEKAEHFSSLGLKVFIDNFLLGPLPAIYQILKMFKSVFVIGCDTPLIEVTSIERFCSLCLDSADACIPMWRTSRYLEPLFAVYRDALLKTLEMCFYSGEYSIAKCLKDRASVQYIDAENVFRFPYKEVFNVNTIEDLNKLYDVGYDELV</sequence>
<evidence type="ECO:0000256" key="2">
    <source>
        <dbReference type="ARBA" id="ARBA00022679"/>
    </source>
</evidence>
<keyword evidence="5" id="KW-0460">Magnesium</keyword>
<dbReference type="CDD" id="cd02503">
    <property type="entry name" value="MobA"/>
    <property type="match status" value="1"/>
</dbReference>
<dbReference type="GO" id="GO:0061603">
    <property type="term" value="F:molybdenum cofactor guanylyltransferase activity"/>
    <property type="evidence" value="ECO:0007669"/>
    <property type="project" value="UniProtKB-EC"/>
</dbReference>
<dbReference type="Gene3D" id="3.90.550.10">
    <property type="entry name" value="Spore Coat Polysaccharide Biosynthesis Protein SpsA, Chain A"/>
    <property type="match status" value="1"/>
</dbReference>
<keyword evidence="9" id="KW-0548">Nucleotidyltransferase</keyword>
<dbReference type="RefSeq" id="WP_285273578.1">
    <property type="nucleotide sequence ID" value="NZ_JASNVW010000002.1"/>
</dbReference>
<evidence type="ECO:0000256" key="6">
    <source>
        <dbReference type="ARBA" id="ARBA00023134"/>
    </source>
</evidence>
<reference evidence="9 10" key="1">
    <citation type="submission" date="2023-05" db="EMBL/GenBank/DDBJ databases">
        <title>A new hyperthermophilic archaea 'Ignisphaera cupida' sp. nov. and description of the family 'Ignisphaeraceae' fam. nov.</title>
        <authorList>
            <person name="Podosokorskaya O.A."/>
            <person name="Elcheninov A.G."/>
            <person name="Klukina A."/>
            <person name="Merkel A.Y."/>
        </authorList>
    </citation>
    <scope>NUCLEOTIDE SEQUENCE [LARGE SCALE GENOMIC DNA]</scope>
    <source>
        <strain evidence="9 10">4213-co</strain>
    </source>
</reference>
<evidence type="ECO:0000256" key="3">
    <source>
        <dbReference type="ARBA" id="ARBA00022723"/>
    </source>
</evidence>
<comment type="caution">
    <text evidence="9">The sequence shown here is derived from an EMBL/GenBank/DDBJ whole genome shotgun (WGS) entry which is preliminary data.</text>
</comment>
<evidence type="ECO:0000256" key="7">
    <source>
        <dbReference type="ARBA" id="ARBA00023150"/>
    </source>
</evidence>
<evidence type="ECO:0000259" key="8">
    <source>
        <dbReference type="Pfam" id="PF12804"/>
    </source>
</evidence>
<dbReference type="GO" id="GO:0006777">
    <property type="term" value="P:Mo-molybdopterin cofactor biosynthetic process"/>
    <property type="evidence" value="ECO:0007669"/>
    <property type="project" value="UniProtKB-KW"/>
</dbReference>
<organism evidence="9 10">
    <name type="scientific">Ignisphaera cupida</name>
    <dbReference type="NCBI Taxonomy" id="3050454"/>
    <lineage>
        <taxon>Archaea</taxon>
        <taxon>Thermoproteota</taxon>
        <taxon>Thermoprotei</taxon>
        <taxon>Desulfurococcales</taxon>
        <taxon>Desulfurococcaceae</taxon>
        <taxon>Ignisphaera</taxon>
    </lineage>
</organism>
<evidence type="ECO:0000256" key="1">
    <source>
        <dbReference type="ARBA" id="ARBA00022490"/>
    </source>
</evidence>
<dbReference type="PANTHER" id="PTHR19136:SF81">
    <property type="entry name" value="MOLYBDENUM COFACTOR GUANYLYLTRANSFERASE"/>
    <property type="match status" value="1"/>
</dbReference>
<dbReference type="EC" id="2.7.7.77" evidence="9"/>
<keyword evidence="6" id="KW-0342">GTP-binding</keyword>
<dbReference type="GO" id="GO:0005525">
    <property type="term" value="F:GTP binding"/>
    <property type="evidence" value="ECO:0007669"/>
    <property type="project" value="UniProtKB-KW"/>
</dbReference>
<dbReference type="Proteomes" id="UP001529235">
    <property type="component" value="Unassembled WGS sequence"/>
</dbReference>
<protein>
    <submittedName>
        <fullName evidence="9">Molybdenum cofactor guanylyltransferase</fullName>
        <ecNumber evidence="9">2.7.7.77</ecNumber>
    </submittedName>
</protein>
<keyword evidence="7" id="KW-0501">Molybdenum cofactor biosynthesis</keyword>
<dbReference type="EMBL" id="JASNVW010000002">
    <property type="protein sequence ID" value="MDK6028601.1"/>
    <property type="molecule type" value="Genomic_DNA"/>
</dbReference>
<evidence type="ECO:0000256" key="4">
    <source>
        <dbReference type="ARBA" id="ARBA00022741"/>
    </source>
</evidence>
<dbReference type="AlphaFoldDB" id="A0ABD4Z5L7"/>
<dbReference type="SUPFAM" id="SSF53448">
    <property type="entry name" value="Nucleotide-diphospho-sugar transferases"/>
    <property type="match status" value="1"/>
</dbReference>
<accession>A0ABD4Z5L7</accession>
<keyword evidence="4" id="KW-0547">Nucleotide-binding</keyword>
<evidence type="ECO:0000313" key="9">
    <source>
        <dbReference type="EMBL" id="MDK6028601.1"/>
    </source>
</evidence>
<dbReference type="GO" id="GO:0046872">
    <property type="term" value="F:metal ion binding"/>
    <property type="evidence" value="ECO:0007669"/>
    <property type="project" value="UniProtKB-KW"/>
</dbReference>
<keyword evidence="3" id="KW-0479">Metal-binding</keyword>
<dbReference type="InterPro" id="IPR025877">
    <property type="entry name" value="MobA-like_NTP_Trfase"/>
</dbReference>
<dbReference type="Pfam" id="PF12804">
    <property type="entry name" value="NTP_transf_3"/>
    <property type="match status" value="1"/>
</dbReference>
<dbReference type="InterPro" id="IPR013482">
    <property type="entry name" value="Molybde_CF_guanTrfase"/>
</dbReference>
<name>A0ABD4Z5L7_9CREN</name>
<gene>
    <name evidence="9" type="ORF">QPL79_04435</name>
</gene>
<dbReference type="PANTHER" id="PTHR19136">
    <property type="entry name" value="MOLYBDENUM COFACTOR GUANYLYLTRANSFERASE"/>
    <property type="match status" value="1"/>
</dbReference>
<evidence type="ECO:0000256" key="5">
    <source>
        <dbReference type="ARBA" id="ARBA00022842"/>
    </source>
</evidence>